<dbReference type="InterPro" id="IPR043519">
    <property type="entry name" value="NT_sf"/>
</dbReference>
<dbReference type="GO" id="GO:0046872">
    <property type="term" value="F:metal ion binding"/>
    <property type="evidence" value="ECO:0007669"/>
    <property type="project" value="UniProtKB-KW"/>
</dbReference>
<organism evidence="13 14">
    <name type="scientific">Guopingia tenuis</name>
    <dbReference type="NCBI Taxonomy" id="2763656"/>
    <lineage>
        <taxon>Bacteria</taxon>
        <taxon>Bacillati</taxon>
        <taxon>Bacillota</taxon>
        <taxon>Clostridia</taxon>
        <taxon>Christensenellales</taxon>
        <taxon>Christensenellaceae</taxon>
        <taxon>Guopingia</taxon>
    </lineage>
</organism>
<keyword evidence="2" id="KW-0819">tRNA processing</keyword>
<dbReference type="InterPro" id="IPR006675">
    <property type="entry name" value="HDIG_dom"/>
</dbReference>
<evidence type="ECO:0000256" key="6">
    <source>
        <dbReference type="ARBA" id="ARBA00022840"/>
    </source>
</evidence>
<dbReference type="PANTHER" id="PTHR47545:SF1">
    <property type="entry name" value="MULTIFUNCTIONAL CCA PROTEIN"/>
    <property type="match status" value="1"/>
</dbReference>
<comment type="similarity">
    <text evidence="9">Belongs to the tRNA nucleotidyltransferase/poly(A) polymerase family.</text>
</comment>
<evidence type="ECO:0000313" key="14">
    <source>
        <dbReference type="Proteomes" id="UP000617951"/>
    </source>
</evidence>
<evidence type="ECO:0000256" key="9">
    <source>
        <dbReference type="RuleBase" id="RU003953"/>
    </source>
</evidence>
<dbReference type="EMBL" id="JACRSS010000002">
    <property type="protein sequence ID" value="MBC8538416.1"/>
    <property type="molecule type" value="Genomic_DNA"/>
</dbReference>
<feature type="domain" description="CCA-adding enzyme C-terminal" evidence="12">
    <location>
        <begin position="286"/>
        <end position="426"/>
    </location>
</feature>
<gene>
    <name evidence="13" type="ORF">H8693_05650</name>
</gene>
<dbReference type="RefSeq" id="WP_249280183.1">
    <property type="nucleotide sequence ID" value="NZ_JACRSS010000002.1"/>
</dbReference>
<evidence type="ECO:0000256" key="10">
    <source>
        <dbReference type="SAM" id="MobiDB-lite"/>
    </source>
</evidence>
<dbReference type="Pfam" id="PF01743">
    <property type="entry name" value="PolyA_pol"/>
    <property type="match status" value="1"/>
</dbReference>
<keyword evidence="14" id="KW-1185">Reference proteome</keyword>
<evidence type="ECO:0000256" key="8">
    <source>
        <dbReference type="ARBA" id="ARBA00022884"/>
    </source>
</evidence>
<keyword evidence="4" id="KW-0479">Metal-binding</keyword>
<evidence type="ECO:0000259" key="11">
    <source>
        <dbReference type="Pfam" id="PF01743"/>
    </source>
</evidence>
<proteinExistence type="inferred from homology"/>
<accession>A0A926HX59</accession>
<reference evidence="13" key="1">
    <citation type="submission" date="2020-08" db="EMBL/GenBank/DDBJ databases">
        <title>Genome public.</title>
        <authorList>
            <person name="Liu C."/>
            <person name="Sun Q."/>
        </authorList>
    </citation>
    <scope>NUCLEOTIDE SEQUENCE</scope>
    <source>
        <strain evidence="13">NSJ-63</strain>
    </source>
</reference>
<name>A0A926HX59_9FIRM</name>
<keyword evidence="5" id="KW-0547">Nucleotide-binding</keyword>
<dbReference type="SUPFAM" id="SSF81301">
    <property type="entry name" value="Nucleotidyltransferase"/>
    <property type="match status" value="1"/>
</dbReference>
<dbReference type="GO" id="GO:0003723">
    <property type="term" value="F:RNA binding"/>
    <property type="evidence" value="ECO:0007669"/>
    <property type="project" value="UniProtKB-KW"/>
</dbReference>
<keyword evidence="3" id="KW-0548">Nucleotidyltransferase</keyword>
<dbReference type="GO" id="GO:0016779">
    <property type="term" value="F:nucleotidyltransferase activity"/>
    <property type="evidence" value="ECO:0007669"/>
    <property type="project" value="UniProtKB-KW"/>
</dbReference>
<evidence type="ECO:0000256" key="2">
    <source>
        <dbReference type="ARBA" id="ARBA00022694"/>
    </source>
</evidence>
<dbReference type="Gene3D" id="3.30.460.10">
    <property type="entry name" value="Beta Polymerase, domain 2"/>
    <property type="match status" value="1"/>
</dbReference>
<dbReference type="GO" id="GO:0005524">
    <property type="term" value="F:ATP binding"/>
    <property type="evidence" value="ECO:0007669"/>
    <property type="project" value="UniProtKB-KW"/>
</dbReference>
<dbReference type="GO" id="GO:0008033">
    <property type="term" value="P:tRNA processing"/>
    <property type="evidence" value="ECO:0007669"/>
    <property type="project" value="UniProtKB-KW"/>
</dbReference>
<dbReference type="PANTHER" id="PTHR47545">
    <property type="entry name" value="MULTIFUNCTIONAL CCA PROTEIN"/>
    <property type="match status" value="1"/>
</dbReference>
<evidence type="ECO:0000256" key="4">
    <source>
        <dbReference type="ARBA" id="ARBA00022723"/>
    </source>
</evidence>
<evidence type="ECO:0000313" key="13">
    <source>
        <dbReference type="EMBL" id="MBC8538416.1"/>
    </source>
</evidence>
<dbReference type="InterPro" id="IPR002646">
    <property type="entry name" value="PolA_pol_head_dom"/>
</dbReference>
<dbReference type="SUPFAM" id="SSF81891">
    <property type="entry name" value="Poly A polymerase C-terminal region-like"/>
    <property type="match status" value="1"/>
</dbReference>
<evidence type="ECO:0000256" key="7">
    <source>
        <dbReference type="ARBA" id="ARBA00022842"/>
    </source>
</evidence>
<keyword evidence="1 9" id="KW-0808">Transferase</keyword>
<evidence type="ECO:0000259" key="12">
    <source>
        <dbReference type="Pfam" id="PF13735"/>
    </source>
</evidence>
<protein>
    <submittedName>
        <fullName evidence="13">CCA tRNA nucleotidyltransferase</fullName>
    </submittedName>
</protein>
<dbReference type="Proteomes" id="UP000617951">
    <property type="component" value="Unassembled WGS sequence"/>
</dbReference>
<keyword evidence="7" id="KW-0460">Magnesium</keyword>
<dbReference type="Gene3D" id="1.10.246.80">
    <property type="match status" value="1"/>
</dbReference>
<dbReference type="InterPro" id="IPR050124">
    <property type="entry name" value="tRNA_CCA-adding_enzyme"/>
</dbReference>
<dbReference type="AlphaFoldDB" id="A0A926HX59"/>
<dbReference type="CDD" id="cd05398">
    <property type="entry name" value="NT_ClassII-CCAase"/>
    <property type="match status" value="1"/>
</dbReference>
<feature type="region of interest" description="Disordered" evidence="10">
    <location>
        <begin position="420"/>
        <end position="439"/>
    </location>
</feature>
<comment type="caution">
    <text evidence="13">The sequence shown here is derived from an EMBL/GenBank/DDBJ whole genome shotgun (WGS) entry which is preliminary data.</text>
</comment>
<keyword evidence="6" id="KW-0067">ATP-binding</keyword>
<keyword evidence="8 9" id="KW-0694">RNA-binding</keyword>
<dbReference type="Pfam" id="PF13735">
    <property type="entry name" value="tRNA_NucTran2_2"/>
    <property type="match status" value="1"/>
</dbReference>
<sequence>MGGGVRNALLGLPATDLDIASAALPGEVLALPLPGTAKEINRRLGTLEITLDGVRMEHTTFRRESYGPGGGHAPERVEIGVSMEEDARRRDFSVNALYMDVLSGEILDPTGRGLADLQARVLRTTTPDPAEILRDDGLRLLRLARFYGQLGFRVDAALVREARRQKGLIRDVSRERIAGEMEKILLCDVKYDKVSRVHPVLRALELLHGTGVLEELLPELRAAEGLPQKKKYHKYTVLQHILHTVACAPPELVLRLAALFHDVGKPEAVDRNGRMLGHDRIGARIARERLPEWGFSREITEDVAVLVELHMYDLAGEARESRLRRKCQEVGYRRFLQLAALREADVWGSGWETGPVATAERFRRVAAQMQAEGVPMSLRDLAVSGRDLMEELGIPPGPEVGRILRQLLVLCANKPSQNTRERLLHAASPRRGAMSEKQT</sequence>
<feature type="domain" description="Poly A polymerase head" evidence="11">
    <location>
        <begin position="2"/>
        <end position="123"/>
    </location>
</feature>
<dbReference type="NCBIfam" id="TIGR00277">
    <property type="entry name" value="HDIG"/>
    <property type="match status" value="1"/>
</dbReference>
<dbReference type="InterPro" id="IPR032810">
    <property type="entry name" value="CCA-adding_enz_C"/>
</dbReference>
<dbReference type="Gene3D" id="1.10.3090.10">
    <property type="entry name" value="cca-adding enzyme, domain 2"/>
    <property type="match status" value="1"/>
</dbReference>
<evidence type="ECO:0000256" key="5">
    <source>
        <dbReference type="ARBA" id="ARBA00022741"/>
    </source>
</evidence>
<evidence type="ECO:0000256" key="1">
    <source>
        <dbReference type="ARBA" id="ARBA00022679"/>
    </source>
</evidence>
<evidence type="ECO:0000256" key="3">
    <source>
        <dbReference type="ARBA" id="ARBA00022695"/>
    </source>
</evidence>